<dbReference type="Proteomes" id="UP001281761">
    <property type="component" value="Unassembled WGS sequence"/>
</dbReference>
<evidence type="ECO:0000313" key="1">
    <source>
        <dbReference type="EMBL" id="KAK2952387.1"/>
    </source>
</evidence>
<dbReference type="EMBL" id="JARBJD010000104">
    <property type="protein sequence ID" value="KAK2952387.1"/>
    <property type="molecule type" value="Genomic_DNA"/>
</dbReference>
<accession>A0ABQ9XIX6</accession>
<proteinExistence type="predicted"/>
<comment type="caution">
    <text evidence="1">The sequence shown here is derived from an EMBL/GenBank/DDBJ whole genome shotgun (WGS) entry which is preliminary data.</text>
</comment>
<evidence type="ECO:0000313" key="2">
    <source>
        <dbReference type="Proteomes" id="UP001281761"/>
    </source>
</evidence>
<dbReference type="InterPro" id="IPR011050">
    <property type="entry name" value="Pectin_lyase_fold/virulence"/>
</dbReference>
<gene>
    <name evidence="1" type="ORF">BLNAU_12649</name>
</gene>
<sequence>MHVRYVSGSGTDNNSCGLSLETACAGVIRAVTNIKSQMEANEDGTVLVSDSGTFRLFSTLVGRFWIGPLARPSDKALPFLTRNGSSYLVVPDETFLTMAFLRFYYPSTISASPLVIVHRGNLTLHNLEFTSLVPFGECRLGVVDSSNSESTIVSDCSFFESHALGGHPYRSLASTQILRNCSFSSLQCYSPGGMIIIEWGSGVLSGITLINTDMVYGTFLRLECPYSINLDSSSFIDCTSNDETCIMSIFDYYEISDVSVSNICIENCRTNNILKPSLFDLNFTVHFPWLEFVNVTIIDCQKDARAISIFGTKPYEGIEHFEVGGMNFWDDADKFVLVEYDFFLARMISRQSFLDIFQTRLWTVTVTLFDADLNISGDDIPVCGREELPCRTLSYGRERVVNATWDEGRREIVIVGKTRSVGSVQISNMSVTGKRKKAEVCIETGESNTEGFLMLETSEMKRLKITKGEWEGSVIFKIRNGTSLLDWIWIGSSKQKTSLWNVVIVESGRVRIQRLFLWRLTMEGDVMNLGIVSPTPMKSEDKMRRIEIYGMEYHENELNGLSDRVIMMENSTFSVCKSRLNGERREKKPAKFACGWTSGLIEMNESQGEIEFEAEYSKLRKRFIGLRVMVTSEGESWDHLQMKPAGIVLEEIEKRLEHKLG</sequence>
<name>A0ABQ9XIX6_9EUKA</name>
<organism evidence="1 2">
    <name type="scientific">Blattamonas nauphoetae</name>
    <dbReference type="NCBI Taxonomy" id="2049346"/>
    <lineage>
        <taxon>Eukaryota</taxon>
        <taxon>Metamonada</taxon>
        <taxon>Preaxostyla</taxon>
        <taxon>Oxymonadida</taxon>
        <taxon>Blattamonas</taxon>
    </lineage>
</organism>
<keyword evidence="2" id="KW-1185">Reference proteome</keyword>
<dbReference type="SUPFAM" id="SSF51126">
    <property type="entry name" value="Pectin lyase-like"/>
    <property type="match status" value="1"/>
</dbReference>
<evidence type="ECO:0008006" key="3">
    <source>
        <dbReference type="Google" id="ProtNLM"/>
    </source>
</evidence>
<reference evidence="1 2" key="1">
    <citation type="journal article" date="2022" name="bioRxiv">
        <title>Genomics of Preaxostyla Flagellates Illuminates Evolutionary Transitions and the Path Towards Mitochondrial Loss.</title>
        <authorList>
            <person name="Novak L.V.F."/>
            <person name="Treitli S.C."/>
            <person name="Pyrih J."/>
            <person name="Halakuc P."/>
            <person name="Pipaliya S.V."/>
            <person name="Vacek V."/>
            <person name="Brzon O."/>
            <person name="Soukal P."/>
            <person name="Eme L."/>
            <person name="Dacks J.B."/>
            <person name="Karnkowska A."/>
            <person name="Elias M."/>
            <person name="Hampl V."/>
        </authorList>
    </citation>
    <scope>NUCLEOTIDE SEQUENCE [LARGE SCALE GENOMIC DNA]</scope>
    <source>
        <strain evidence="1">NAU3</strain>
        <tissue evidence="1">Gut</tissue>
    </source>
</reference>
<protein>
    <recommendedName>
        <fullName evidence="3">Right handed beta helix domain-containing protein</fullName>
    </recommendedName>
</protein>